<keyword evidence="1" id="KW-0812">Transmembrane</keyword>
<keyword evidence="1" id="KW-1133">Transmembrane helix</keyword>
<reference evidence="3" key="1">
    <citation type="submission" date="2018-11" db="EMBL/GenBank/DDBJ databases">
        <title>Complete genome sequence of Paenibacillus sp. ML311-T8.</title>
        <authorList>
            <person name="Nam Y.-D."/>
            <person name="Kang J."/>
            <person name="Chung W.-H."/>
            <person name="Park Y.S."/>
        </authorList>
    </citation>
    <scope>NUCLEOTIDE SEQUENCE [LARGE SCALE GENOMIC DNA]</scope>
    <source>
        <strain evidence="3">ML311-T8</strain>
    </source>
</reference>
<gene>
    <name evidence="2" type="ORF">EHS13_01330</name>
</gene>
<dbReference type="PANTHER" id="PTHR35337">
    <property type="entry name" value="SLR1478 PROTEIN"/>
    <property type="match status" value="1"/>
</dbReference>
<name>A0A6B8RDQ5_9BACL</name>
<dbReference type="InterPro" id="IPR002798">
    <property type="entry name" value="SpoIIM-like"/>
</dbReference>
<keyword evidence="3" id="KW-1185">Reference proteome</keyword>
<accession>A0A6B8RDQ5</accession>
<evidence type="ECO:0000313" key="3">
    <source>
        <dbReference type="Proteomes" id="UP000426246"/>
    </source>
</evidence>
<dbReference type="Proteomes" id="UP000426246">
    <property type="component" value="Chromosome"/>
</dbReference>
<evidence type="ECO:0000256" key="1">
    <source>
        <dbReference type="SAM" id="Phobius"/>
    </source>
</evidence>
<proteinExistence type="predicted"/>
<feature type="transmembrane region" description="Helical" evidence="1">
    <location>
        <begin position="80"/>
        <end position="113"/>
    </location>
</feature>
<evidence type="ECO:0000313" key="2">
    <source>
        <dbReference type="EMBL" id="QGQ93655.1"/>
    </source>
</evidence>
<dbReference type="EMBL" id="CP034235">
    <property type="protein sequence ID" value="QGQ93655.1"/>
    <property type="molecule type" value="Genomic_DNA"/>
</dbReference>
<feature type="transmembrane region" description="Helical" evidence="1">
    <location>
        <begin position="20"/>
        <end position="38"/>
    </location>
</feature>
<feature type="transmembrane region" description="Helical" evidence="1">
    <location>
        <begin position="133"/>
        <end position="154"/>
    </location>
</feature>
<protein>
    <submittedName>
        <fullName evidence="2">Stage II sporulation protein M</fullName>
    </submittedName>
</protein>
<feature type="transmembrane region" description="Helical" evidence="1">
    <location>
        <begin position="175"/>
        <end position="197"/>
    </location>
</feature>
<dbReference type="KEGG" id="ppsc:EHS13_01330"/>
<keyword evidence="1" id="KW-0472">Membrane</keyword>
<dbReference type="PANTHER" id="PTHR35337:SF1">
    <property type="entry name" value="SLR1478 PROTEIN"/>
    <property type="match status" value="1"/>
</dbReference>
<dbReference type="AlphaFoldDB" id="A0A6B8RDQ5"/>
<sequence length="207" mass="23337">MEEWLMKLRGWLQQLQPLKHYVIAAAFVFILCVILGYVDSSSYEILIKAQMEQMQGIADGIKQSDHQQWSFFSHIILNNLLACAMAILFGFFFGLFPIYLLVSNGLFLGYVAANRGDEVTMLYFLKGILPHGIIEIPAFILACAVGMRFGSLVLQSIGGVFSLERKAKFQMKFRVFIRQLLPMVILIGGLMLLAAIIESTITYTLLK</sequence>
<dbReference type="Pfam" id="PF01944">
    <property type="entry name" value="SpoIIM"/>
    <property type="match status" value="1"/>
</dbReference>
<organism evidence="2 3">
    <name type="scientific">Paenibacillus psychroresistens</name>
    <dbReference type="NCBI Taxonomy" id="1778678"/>
    <lineage>
        <taxon>Bacteria</taxon>
        <taxon>Bacillati</taxon>
        <taxon>Bacillota</taxon>
        <taxon>Bacilli</taxon>
        <taxon>Bacillales</taxon>
        <taxon>Paenibacillaceae</taxon>
        <taxon>Paenibacillus</taxon>
    </lineage>
</organism>